<dbReference type="EMBL" id="JASNQZ010000015">
    <property type="protein sequence ID" value="KAL0947472.1"/>
    <property type="molecule type" value="Genomic_DNA"/>
</dbReference>
<dbReference type="InterPro" id="IPR029006">
    <property type="entry name" value="ADF-H/Gelsolin-like_dom_sf"/>
</dbReference>
<organism evidence="10 11">
    <name type="scientific">Hohenbuehelia grisea</name>
    <dbReference type="NCBI Taxonomy" id="104357"/>
    <lineage>
        <taxon>Eukaryota</taxon>
        <taxon>Fungi</taxon>
        <taxon>Dikarya</taxon>
        <taxon>Basidiomycota</taxon>
        <taxon>Agaricomycotina</taxon>
        <taxon>Agaricomycetes</taxon>
        <taxon>Agaricomycetidae</taxon>
        <taxon>Agaricales</taxon>
        <taxon>Pleurotineae</taxon>
        <taxon>Pleurotaceae</taxon>
        <taxon>Hohenbuehelia</taxon>
    </lineage>
</organism>
<dbReference type="PROSITE" id="PS51263">
    <property type="entry name" value="ADF_H"/>
    <property type="match status" value="2"/>
</dbReference>
<feature type="compositionally biased region" description="Basic and acidic residues" evidence="8">
    <location>
        <begin position="145"/>
        <end position="161"/>
    </location>
</feature>
<sequence>MSATTGISVTPELTQAFSSAIDTRDVRFVKVSIRNESLVHDLSVPIEGTFQQDLNKLQDLLEDKTPAYVLARLDEPDTDWLAVFYVPDSAQVRDKMLYAATRSSLLRSLGSSTFTDSLFATSKDDLTPESYAAHLKHNAAPQPLSRREQEMADVRAAERAASEGSTYRGSRERQNPLGNGLGLGWVDDVERAVKELGSGEGSRLIVITIDPQTELLQLASEADITVEELVASLPQSEPCYALFAWPHSHTNPPRREIVQIYSCPSSSPIKTRMLYSAGVLVVFLAVRKVLESAIVNSNSVVATRRLETSDPKELDEAFLVSELDLDKQNAGVATESGAPTADEKKPFAKPKGPARRR</sequence>
<dbReference type="CDD" id="cd11285">
    <property type="entry name" value="ADF_Twf-N_like"/>
    <property type="match status" value="1"/>
</dbReference>
<evidence type="ECO:0000256" key="6">
    <source>
        <dbReference type="ARBA" id="ARBA00023212"/>
    </source>
</evidence>
<keyword evidence="6" id="KW-0206">Cytoskeleton</keyword>
<name>A0ABR3IVX1_9AGAR</name>
<comment type="subunit">
    <text evidence="7">Interacts with G-actin; ADP-actin form.</text>
</comment>
<dbReference type="SUPFAM" id="SSF55753">
    <property type="entry name" value="Actin depolymerizing proteins"/>
    <property type="match status" value="2"/>
</dbReference>
<feature type="region of interest" description="Disordered" evidence="8">
    <location>
        <begin position="330"/>
        <end position="357"/>
    </location>
</feature>
<reference evidence="11" key="1">
    <citation type="submission" date="2024-06" db="EMBL/GenBank/DDBJ databases">
        <title>Multi-omics analyses provide insights into the biosynthesis of the anticancer antibiotic pleurotin in Hohenbuehelia grisea.</title>
        <authorList>
            <person name="Weaver J.A."/>
            <person name="Alberti F."/>
        </authorList>
    </citation>
    <scope>NUCLEOTIDE SEQUENCE [LARGE SCALE GENOMIC DNA]</scope>
    <source>
        <strain evidence="11">T-177</strain>
    </source>
</reference>
<evidence type="ECO:0000256" key="7">
    <source>
        <dbReference type="ARBA" id="ARBA00038532"/>
    </source>
</evidence>
<dbReference type="InterPro" id="IPR028458">
    <property type="entry name" value="Twinfilin"/>
</dbReference>
<evidence type="ECO:0000256" key="8">
    <source>
        <dbReference type="SAM" id="MobiDB-lite"/>
    </source>
</evidence>
<evidence type="ECO:0000256" key="2">
    <source>
        <dbReference type="ARBA" id="ARBA00009557"/>
    </source>
</evidence>
<dbReference type="Proteomes" id="UP001556367">
    <property type="component" value="Unassembled WGS sequence"/>
</dbReference>
<evidence type="ECO:0000259" key="9">
    <source>
        <dbReference type="PROSITE" id="PS51263"/>
    </source>
</evidence>
<dbReference type="InterPro" id="IPR002108">
    <property type="entry name" value="ADF-H"/>
</dbReference>
<evidence type="ECO:0000313" key="11">
    <source>
        <dbReference type="Proteomes" id="UP001556367"/>
    </source>
</evidence>
<keyword evidence="4" id="KW-0677">Repeat</keyword>
<accession>A0ABR3IVX1</accession>
<evidence type="ECO:0000313" key="10">
    <source>
        <dbReference type="EMBL" id="KAL0947472.1"/>
    </source>
</evidence>
<comment type="subcellular location">
    <subcellularLocation>
        <location evidence="1">Cytoplasm</location>
        <location evidence="1">Cytoskeleton</location>
    </subcellularLocation>
</comment>
<protein>
    <recommendedName>
        <fullName evidence="9">ADF-H domain-containing protein</fullName>
    </recommendedName>
</protein>
<proteinExistence type="inferred from homology"/>
<feature type="domain" description="ADF-H" evidence="9">
    <location>
        <begin position="4"/>
        <end position="136"/>
    </location>
</feature>
<dbReference type="PANTHER" id="PTHR13759">
    <property type="entry name" value="TWINFILIN"/>
    <property type="match status" value="1"/>
</dbReference>
<evidence type="ECO:0000256" key="3">
    <source>
        <dbReference type="ARBA" id="ARBA00022490"/>
    </source>
</evidence>
<keyword evidence="11" id="KW-1185">Reference proteome</keyword>
<gene>
    <name evidence="10" type="ORF">HGRIS_013577</name>
</gene>
<dbReference type="PANTHER" id="PTHR13759:SF1">
    <property type="entry name" value="TWINFILIN"/>
    <property type="match status" value="1"/>
</dbReference>
<keyword evidence="3" id="KW-0963">Cytoplasm</keyword>
<evidence type="ECO:0000256" key="1">
    <source>
        <dbReference type="ARBA" id="ARBA00004245"/>
    </source>
</evidence>
<dbReference type="Pfam" id="PF00241">
    <property type="entry name" value="Cofilin_ADF"/>
    <property type="match status" value="2"/>
</dbReference>
<evidence type="ECO:0000256" key="4">
    <source>
        <dbReference type="ARBA" id="ARBA00022737"/>
    </source>
</evidence>
<feature type="region of interest" description="Disordered" evidence="8">
    <location>
        <begin position="138"/>
        <end position="175"/>
    </location>
</feature>
<keyword evidence="5" id="KW-0009">Actin-binding</keyword>
<feature type="domain" description="ADF-H" evidence="9">
    <location>
        <begin position="180"/>
        <end position="324"/>
    </location>
</feature>
<comment type="caution">
    <text evidence="10">The sequence shown here is derived from an EMBL/GenBank/DDBJ whole genome shotgun (WGS) entry which is preliminary data.</text>
</comment>
<comment type="similarity">
    <text evidence="2">Belongs to the actin-binding proteins ADF family. Twinfilin subfamily.</text>
</comment>
<dbReference type="SMART" id="SM00102">
    <property type="entry name" value="ADF"/>
    <property type="match status" value="2"/>
</dbReference>
<evidence type="ECO:0000256" key="5">
    <source>
        <dbReference type="ARBA" id="ARBA00023203"/>
    </source>
</evidence>
<dbReference type="Gene3D" id="3.40.20.10">
    <property type="entry name" value="Severin"/>
    <property type="match status" value="2"/>
</dbReference>